<name>A0A9L0KL87_EQUAS</name>
<evidence type="ECO:0000313" key="9">
    <source>
        <dbReference type="Proteomes" id="UP000694387"/>
    </source>
</evidence>
<dbReference type="PANTHER" id="PTHR12822">
    <property type="entry name" value="PROTEIN YIPF"/>
    <property type="match status" value="1"/>
</dbReference>
<gene>
    <name evidence="8" type="primary">YIPF2</name>
</gene>
<evidence type="ECO:0000256" key="2">
    <source>
        <dbReference type="ARBA" id="ARBA00010596"/>
    </source>
</evidence>
<dbReference type="InterPro" id="IPR039765">
    <property type="entry name" value="Yip5/YIPF1/YIPF2"/>
</dbReference>
<reference evidence="8" key="2">
    <citation type="submission" date="2025-08" db="UniProtKB">
        <authorList>
            <consortium name="Ensembl"/>
        </authorList>
    </citation>
    <scope>IDENTIFICATION</scope>
</reference>
<evidence type="ECO:0000259" key="7">
    <source>
        <dbReference type="Pfam" id="PF04893"/>
    </source>
</evidence>
<dbReference type="GO" id="GO:0031267">
    <property type="term" value="F:small GTPase binding"/>
    <property type="evidence" value="ECO:0007669"/>
    <property type="project" value="InterPro"/>
</dbReference>
<dbReference type="GO" id="GO:0005797">
    <property type="term" value="C:Golgi medial cisterna"/>
    <property type="evidence" value="ECO:0007669"/>
    <property type="project" value="Ensembl"/>
</dbReference>
<evidence type="ECO:0000256" key="3">
    <source>
        <dbReference type="ARBA" id="ARBA00022692"/>
    </source>
</evidence>
<evidence type="ECO:0000256" key="5">
    <source>
        <dbReference type="ARBA" id="ARBA00023136"/>
    </source>
</evidence>
<dbReference type="GO" id="GO:0016192">
    <property type="term" value="P:vesicle-mediated transport"/>
    <property type="evidence" value="ECO:0007669"/>
    <property type="project" value="InterPro"/>
</dbReference>
<dbReference type="AlphaFoldDB" id="A0A9L0KL87"/>
<comment type="caution">
    <text evidence="6">Lacks conserved residue(s) required for the propagation of feature annotation.</text>
</comment>
<keyword evidence="9" id="KW-1185">Reference proteome</keyword>
<protein>
    <recommendedName>
        <fullName evidence="6">Protein YIPF</fullName>
    </recommendedName>
</protein>
<dbReference type="GO" id="GO:0005802">
    <property type="term" value="C:trans-Golgi network"/>
    <property type="evidence" value="ECO:0007669"/>
    <property type="project" value="Ensembl"/>
</dbReference>
<dbReference type="Proteomes" id="UP000694387">
    <property type="component" value="Chromosome 20"/>
</dbReference>
<feature type="domain" description="Yip1" evidence="7">
    <location>
        <begin position="99"/>
        <end position="217"/>
    </location>
</feature>
<dbReference type="GO" id="GO:0030133">
    <property type="term" value="C:transport vesicle"/>
    <property type="evidence" value="ECO:0007669"/>
    <property type="project" value="Ensembl"/>
</dbReference>
<dbReference type="GO" id="GO:0000139">
    <property type="term" value="C:Golgi membrane"/>
    <property type="evidence" value="ECO:0007669"/>
    <property type="project" value="UniProtKB-SubCell"/>
</dbReference>
<accession>A0A9L0KL87</accession>
<organism evidence="8 9">
    <name type="scientific">Equus asinus</name>
    <name type="common">Donkey</name>
    <name type="synonym">Equus africanus asinus</name>
    <dbReference type="NCBI Taxonomy" id="9793"/>
    <lineage>
        <taxon>Eukaryota</taxon>
        <taxon>Metazoa</taxon>
        <taxon>Chordata</taxon>
        <taxon>Craniata</taxon>
        <taxon>Vertebrata</taxon>
        <taxon>Euteleostomi</taxon>
        <taxon>Mammalia</taxon>
        <taxon>Eutheria</taxon>
        <taxon>Laurasiatheria</taxon>
        <taxon>Perissodactyla</taxon>
        <taxon>Equidae</taxon>
        <taxon>Equus</taxon>
    </lineage>
</organism>
<dbReference type="GO" id="GO:0000138">
    <property type="term" value="C:Golgi trans cisterna"/>
    <property type="evidence" value="ECO:0007669"/>
    <property type="project" value="Ensembl"/>
</dbReference>
<dbReference type="Pfam" id="PF04893">
    <property type="entry name" value="Yip1"/>
    <property type="match status" value="1"/>
</dbReference>
<keyword evidence="4 6" id="KW-1133">Transmembrane helix</keyword>
<feature type="transmembrane region" description="Helical" evidence="6">
    <location>
        <begin position="161"/>
        <end position="181"/>
    </location>
</feature>
<sequence length="360" mass="39879">MAAADELAFHEFEEATNLLAETPEAATTSRSEQLTPQGHVAVAVGSGDSYGAEDEVEESDKTALLQEEKQQPGFWTFGYYQSFFDVDTWQVLDRIRGSLLPRPGHNFVRHRLRNRPDLYGPFWICATLAFVLAITGNLTLLLAQRRDPSIHYSPQFHKVTVAGVTIYCYAWLVPLALWGFLRWRQGVQERLGPYTFLETVCVYGYSLFVFIPTVVSGPGAGGWVPSGAPGSQLRVTPRSCGSSLSRGCSGSSGCWLWPCQPPAWCSPSGPSSARTPGWRRPCCCLSSCCSTPSWPWGVSFTSSSRCLRRTWHLHPGPRLCPQAYCCHPPHHGLWLPRMAGACRPSTKGHFCLPYPPSDHE</sequence>
<reference evidence="8 9" key="1">
    <citation type="journal article" date="2020" name="Nat. Commun.">
        <title>Donkey genomes provide new insights into domestication and selection for coat color.</title>
        <authorList>
            <person name="Wang"/>
            <person name="C."/>
            <person name="Li"/>
            <person name="H."/>
            <person name="Guo"/>
            <person name="Y."/>
            <person name="Huang"/>
            <person name="J."/>
            <person name="Sun"/>
            <person name="Y."/>
            <person name="Min"/>
            <person name="J."/>
            <person name="Wang"/>
            <person name="J."/>
            <person name="Fang"/>
            <person name="X."/>
            <person name="Zhao"/>
            <person name="Z."/>
            <person name="Wang"/>
            <person name="S."/>
            <person name="Zhang"/>
            <person name="Y."/>
            <person name="Liu"/>
            <person name="Q."/>
            <person name="Jiang"/>
            <person name="Q."/>
            <person name="Wang"/>
            <person name="X."/>
            <person name="Guo"/>
            <person name="Y."/>
            <person name="Yang"/>
            <person name="C."/>
            <person name="Wang"/>
            <person name="Y."/>
            <person name="Tian"/>
            <person name="F."/>
            <person name="Zhuang"/>
            <person name="G."/>
            <person name="Fan"/>
            <person name="Y."/>
            <person name="Gao"/>
            <person name="Q."/>
            <person name="Li"/>
            <person name="Y."/>
            <person name="Ju"/>
            <person name="Z."/>
            <person name="Li"/>
            <person name="J."/>
            <person name="Li"/>
            <person name="R."/>
            <person name="Hou"/>
            <person name="M."/>
            <person name="Yang"/>
            <person name="G."/>
            <person name="Liu"/>
            <person name="G."/>
            <person name="Liu"/>
            <person name="W."/>
            <person name="Guo"/>
            <person name="J."/>
            <person name="Pan"/>
            <person name="S."/>
            <person name="Fan"/>
            <person name="G."/>
            <person name="Zhang"/>
            <person name="W."/>
            <person name="Zhang"/>
            <person name="R."/>
            <person name="Yu"/>
            <person name="J."/>
            <person name="Zhang"/>
            <person name="X."/>
            <person name="Yin"/>
            <person name="Q."/>
            <person name="Ji"/>
            <person name="C."/>
            <person name="Jin"/>
            <person name="Y."/>
            <person name="Yue"/>
            <person name="G."/>
            <person name="Liu"/>
            <person name="M."/>
            <person name="Xu"/>
            <person name="J."/>
            <person name="Liu"/>
            <person name="S."/>
            <person name="Jordana"/>
            <person name="J."/>
            <person name="Noce"/>
            <person name="A."/>
            <person name="Amills"/>
            <person name="M."/>
            <person name="Wu"/>
            <person name="D.D."/>
            <person name="Li"/>
            <person name="S."/>
            <person name="Zhou"/>
            <person name="X. and Zhong"/>
            <person name="J."/>
        </authorList>
    </citation>
    <scope>NUCLEOTIDE SEQUENCE [LARGE SCALE GENOMIC DNA]</scope>
</reference>
<keyword evidence="3 6" id="KW-0812">Transmembrane</keyword>
<evidence type="ECO:0000313" key="8">
    <source>
        <dbReference type="Ensembl" id="ENSEASP00005062636.1"/>
    </source>
</evidence>
<evidence type="ECO:0000256" key="6">
    <source>
        <dbReference type="RuleBase" id="RU361264"/>
    </source>
</evidence>
<evidence type="ECO:0000256" key="1">
    <source>
        <dbReference type="ARBA" id="ARBA00004257"/>
    </source>
</evidence>
<comment type="similarity">
    <text evidence="2 6">Belongs to the YIP1 family.</text>
</comment>
<proteinExistence type="inferred from homology"/>
<keyword evidence="5 6" id="KW-0472">Membrane</keyword>
<reference evidence="8" key="3">
    <citation type="submission" date="2025-09" db="UniProtKB">
        <authorList>
            <consortium name="Ensembl"/>
        </authorList>
    </citation>
    <scope>IDENTIFICATION</scope>
</reference>
<evidence type="ECO:0000256" key="4">
    <source>
        <dbReference type="ARBA" id="ARBA00022989"/>
    </source>
</evidence>
<dbReference type="GeneTree" id="ENSGT00390000010157"/>
<comment type="subcellular location">
    <subcellularLocation>
        <location evidence="6">Golgi apparatus membrane</location>
        <topology evidence="6">Multi-pass membrane protein</topology>
    </subcellularLocation>
    <subcellularLocation>
        <location evidence="1">Golgi apparatus</location>
        <location evidence="1">cis-Golgi network membrane</location>
        <topology evidence="1">Multi-pass membrane protein</topology>
    </subcellularLocation>
</comment>
<dbReference type="PANTHER" id="PTHR12822:SF3">
    <property type="entry name" value="PROTEIN YIPF2"/>
    <property type="match status" value="1"/>
</dbReference>
<dbReference type="InterPro" id="IPR006977">
    <property type="entry name" value="Yip1_dom"/>
</dbReference>
<feature type="transmembrane region" description="Helical" evidence="6">
    <location>
        <begin position="118"/>
        <end position="141"/>
    </location>
</feature>
<dbReference type="Ensembl" id="ENSEAST00005041518.1">
    <property type="protein sequence ID" value="ENSEASP00005062636.1"/>
    <property type="gene ID" value="ENSEASG00005007530.2"/>
</dbReference>